<dbReference type="FunFam" id="2.130.10.10:FF:000352">
    <property type="entry name" value="WD repeat-containing protein DWA2"/>
    <property type="match status" value="1"/>
</dbReference>
<sequence>MQGGATGIGYGLKYQARCISDVKADTDNTSFITGTLSLKEENEVHLIRLASGGTELVCEGLFSHPNEIWDLASCPFDSRVFSTVYSSGESYGAAIWQFPELYGQMNSPHLEQLALLNAHDRKIKCVLWWPSGKHDKVISIDEGNLFLWSLDSSNKTAKVQLKESVGMLDYFSGGAWDPNDWNAAAVTCDSSIQFWDIRTMKKTSSIERAHVRAMDYNKKKQNLLVTADDEAGICIWDLRMSNSPVRELPGHSHWTWSVQFNPEYDELILSAGTDSAVNLWYAPSISSDDSPTEGLMESPTHRKDPLLNSYNDYEDSVYGIAWSSREPWFFASLSYDGRRLTFLLVEAYEMDSAWTVVNPDS</sequence>
<dbReference type="AlphaFoldDB" id="A0AAP0PA78"/>
<dbReference type="InterPro" id="IPR040323">
    <property type="entry name" value="EIPR1"/>
</dbReference>
<comment type="caution">
    <text evidence="6">The sequence shown here is derived from an EMBL/GenBank/DDBJ whole genome shotgun (WGS) entry which is preliminary data.</text>
</comment>
<accession>A0AAP0PA78</accession>
<dbReference type="InterPro" id="IPR001680">
    <property type="entry name" value="WD40_rpt"/>
</dbReference>
<evidence type="ECO:0000313" key="7">
    <source>
        <dbReference type="Proteomes" id="UP001420932"/>
    </source>
</evidence>
<proteinExistence type="inferred from homology"/>
<evidence type="ECO:0000256" key="3">
    <source>
        <dbReference type="ARBA" id="ARBA00022737"/>
    </source>
</evidence>
<dbReference type="Proteomes" id="UP001420932">
    <property type="component" value="Unassembled WGS sequence"/>
</dbReference>
<keyword evidence="2 4" id="KW-0853">WD repeat</keyword>
<dbReference type="Pfam" id="PF23609">
    <property type="entry name" value="Beta-prop_EIPR1"/>
    <property type="match status" value="1"/>
</dbReference>
<dbReference type="PROSITE" id="PS50294">
    <property type="entry name" value="WD_REPEATS_REGION"/>
    <property type="match status" value="1"/>
</dbReference>
<dbReference type="InterPro" id="IPR059104">
    <property type="entry name" value="Beta-prop_EIPR1-like"/>
</dbReference>
<evidence type="ECO:0000256" key="1">
    <source>
        <dbReference type="ARBA" id="ARBA00005672"/>
    </source>
</evidence>
<organism evidence="6 7">
    <name type="scientific">Stephania yunnanensis</name>
    <dbReference type="NCBI Taxonomy" id="152371"/>
    <lineage>
        <taxon>Eukaryota</taxon>
        <taxon>Viridiplantae</taxon>
        <taxon>Streptophyta</taxon>
        <taxon>Embryophyta</taxon>
        <taxon>Tracheophyta</taxon>
        <taxon>Spermatophyta</taxon>
        <taxon>Magnoliopsida</taxon>
        <taxon>Ranunculales</taxon>
        <taxon>Menispermaceae</taxon>
        <taxon>Menispermoideae</taxon>
        <taxon>Cissampelideae</taxon>
        <taxon>Stephania</taxon>
    </lineage>
</organism>
<dbReference type="GO" id="GO:0016567">
    <property type="term" value="P:protein ubiquitination"/>
    <property type="evidence" value="ECO:0007669"/>
    <property type="project" value="TreeGrafter"/>
</dbReference>
<dbReference type="InterPro" id="IPR036322">
    <property type="entry name" value="WD40_repeat_dom_sf"/>
</dbReference>
<evidence type="ECO:0000256" key="2">
    <source>
        <dbReference type="ARBA" id="ARBA00022574"/>
    </source>
</evidence>
<comment type="similarity">
    <text evidence="1">Belongs to the WD repeat EIPR1 family.</text>
</comment>
<evidence type="ECO:0000259" key="5">
    <source>
        <dbReference type="Pfam" id="PF23609"/>
    </source>
</evidence>
<dbReference type="PANTHER" id="PTHR14205:SF15">
    <property type="entry name" value="EARP AND GARP COMPLEX-INTERACTING PROTEIN 1"/>
    <property type="match status" value="1"/>
</dbReference>
<dbReference type="InterPro" id="IPR015943">
    <property type="entry name" value="WD40/YVTN_repeat-like_dom_sf"/>
</dbReference>
<dbReference type="PANTHER" id="PTHR14205">
    <property type="entry name" value="WD-REPEAT PROTEIN"/>
    <property type="match status" value="1"/>
</dbReference>
<dbReference type="PROSITE" id="PS50082">
    <property type="entry name" value="WD_REPEATS_2"/>
    <property type="match status" value="1"/>
</dbReference>
<evidence type="ECO:0000256" key="4">
    <source>
        <dbReference type="PROSITE-ProRule" id="PRU00221"/>
    </source>
</evidence>
<dbReference type="SUPFAM" id="SSF50978">
    <property type="entry name" value="WD40 repeat-like"/>
    <property type="match status" value="1"/>
</dbReference>
<keyword evidence="7" id="KW-1185">Reference proteome</keyword>
<reference evidence="6 7" key="1">
    <citation type="submission" date="2024-01" db="EMBL/GenBank/DDBJ databases">
        <title>Genome assemblies of Stephania.</title>
        <authorList>
            <person name="Yang L."/>
        </authorList>
    </citation>
    <scope>NUCLEOTIDE SEQUENCE [LARGE SCALE GENOMIC DNA]</scope>
    <source>
        <strain evidence="6">YNDBR</strain>
        <tissue evidence="6">Leaf</tissue>
    </source>
</reference>
<keyword evidence="3" id="KW-0677">Repeat</keyword>
<protein>
    <recommendedName>
        <fullName evidence="5">EIPR1-like beta-propeller domain-containing protein</fullName>
    </recommendedName>
</protein>
<feature type="domain" description="EIPR1-like beta-propeller" evidence="5">
    <location>
        <begin position="5"/>
        <end position="280"/>
    </location>
</feature>
<gene>
    <name evidence="6" type="ORF">Syun_015074</name>
</gene>
<evidence type="ECO:0000313" key="6">
    <source>
        <dbReference type="EMBL" id="KAK9135744.1"/>
    </source>
</evidence>
<dbReference type="EMBL" id="JBBNAF010000006">
    <property type="protein sequence ID" value="KAK9135744.1"/>
    <property type="molecule type" value="Genomic_DNA"/>
</dbReference>
<feature type="repeat" description="WD" evidence="4">
    <location>
        <begin position="248"/>
        <end position="280"/>
    </location>
</feature>
<dbReference type="Gene3D" id="2.130.10.10">
    <property type="entry name" value="YVTN repeat-like/Quinoprotein amine dehydrogenase"/>
    <property type="match status" value="1"/>
</dbReference>
<name>A0AAP0PA78_9MAGN</name>
<dbReference type="SMART" id="SM00320">
    <property type="entry name" value="WD40"/>
    <property type="match status" value="6"/>
</dbReference>